<dbReference type="Proteomes" id="UP000033876">
    <property type="component" value="Unassembled WGS sequence"/>
</dbReference>
<reference evidence="3 4" key="1">
    <citation type="journal article" date="2015" name="Nature">
        <title>rRNA introns, odd ribosomes, and small enigmatic genomes across a large radiation of phyla.</title>
        <authorList>
            <person name="Brown C.T."/>
            <person name="Hug L.A."/>
            <person name="Thomas B.C."/>
            <person name="Sharon I."/>
            <person name="Castelle C.J."/>
            <person name="Singh A."/>
            <person name="Wilkins M.J."/>
            <person name="Williams K.H."/>
            <person name="Banfield J.F."/>
        </authorList>
    </citation>
    <scope>NUCLEOTIDE SEQUENCE [LARGE SCALE GENOMIC DNA]</scope>
</reference>
<dbReference type="EMBL" id="LBTF01000046">
    <property type="protein sequence ID" value="KKQ34500.1"/>
    <property type="molecule type" value="Genomic_DNA"/>
</dbReference>
<dbReference type="CDD" id="cd10456">
    <property type="entry name" value="GIY-YIG_UPF0213"/>
    <property type="match status" value="1"/>
</dbReference>
<dbReference type="AlphaFoldDB" id="A0A0G0H7H9"/>
<dbReference type="Pfam" id="PF01541">
    <property type="entry name" value="GIY-YIG"/>
    <property type="match status" value="1"/>
</dbReference>
<dbReference type="InterPro" id="IPR035901">
    <property type="entry name" value="GIY-YIG_endonuc_sf"/>
</dbReference>
<comment type="caution">
    <text evidence="3">The sequence shown here is derived from an EMBL/GenBank/DDBJ whole genome shotgun (WGS) entry which is preliminary data.</text>
</comment>
<accession>A0A0G0H7H9</accession>
<proteinExistence type="inferred from homology"/>
<dbReference type="PANTHER" id="PTHR34477:SF1">
    <property type="entry name" value="UPF0213 PROTEIN YHBQ"/>
    <property type="match status" value="1"/>
</dbReference>
<name>A0A0G0H7H9_9BACT</name>
<evidence type="ECO:0000313" key="3">
    <source>
        <dbReference type="EMBL" id="KKQ34500.1"/>
    </source>
</evidence>
<feature type="domain" description="GIY-YIG" evidence="2">
    <location>
        <begin position="1"/>
        <end position="70"/>
    </location>
</feature>
<evidence type="ECO:0000313" key="4">
    <source>
        <dbReference type="Proteomes" id="UP000033876"/>
    </source>
</evidence>
<evidence type="ECO:0000256" key="1">
    <source>
        <dbReference type="ARBA" id="ARBA00007435"/>
    </source>
</evidence>
<comment type="similarity">
    <text evidence="1">Belongs to the UPF0213 family.</text>
</comment>
<protein>
    <submittedName>
        <fullName evidence="3">Endo/excinuclease amino domain protein</fullName>
    </submittedName>
</protein>
<dbReference type="Gene3D" id="3.40.1440.10">
    <property type="entry name" value="GIY-YIG endonuclease"/>
    <property type="match status" value="1"/>
</dbReference>
<dbReference type="PROSITE" id="PS50164">
    <property type="entry name" value="GIY_YIG"/>
    <property type="match status" value="1"/>
</dbReference>
<sequence>MIINSYNNLYIGVTDNPERRLSEHNSKRGSEFTKIRNKFEIVFLEKYDTLSDARKREIQIKKWSRKKKEFLIDKYHKGLSTKKYEGRNKSKFNKQNNSAR</sequence>
<organism evidence="3 4">
    <name type="scientific">Candidatus Nomurabacteria bacterium GW2011_GWB1_37_5</name>
    <dbReference type="NCBI Taxonomy" id="1618742"/>
    <lineage>
        <taxon>Bacteria</taxon>
        <taxon>Candidatus Nomuraibacteriota</taxon>
    </lineage>
</organism>
<dbReference type="InterPro" id="IPR050190">
    <property type="entry name" value="UPF0213_domain"/>
</dbReference>
<evidence type="ECO:0000259" key="2">
    <source>
        <dbReference type="PROSITE" id="PS50164"/>
    </source>
</evidence>
<dbReference type="InterPro" id="IPR000305">
    <property type="entry name" value="GIY-YIG_endonuc"/>
</dbReference>
<dbReference type="PANTHER" id="PTHR34477">
    <property type="entry name" value="UPF0213 PROTEIN YHBQ"/>
    <property type="match status" value="1"/>
</dbReference>
<dbReference type="SUPFAM" id="SSF82771">
    <property type="entry name" value="GIY-YIG endonuclease"/>
    <property type="match status" value="1"/>
</dbReference>
<gene>
    <name evidence="3" type="ORF">US50_C0046G0007</name>
</gene>